<name>B9Y7X7_9FIRM</name>
<protein>
    <submittedName>
        <fullName evidence="2">Uncharacterized protein</fullName>
    </submittedName>
</protein>
<dbReference type="HOGENOM" id="CLU_3234593_0_0_9"/>
<keyword evidence="1" id="KW-0812">Transmembrane</keyword>
<evidence type="ECO:0000313" key="2">
    <source>
        <dbReference type="EMBL" id="EEF67945.1"/>
    </source>
</evidence>
<feature type="transmembrane region" description="Helical" evidence="1">
    <location>
        <begin position="20"/>
        <end position="39"/>
    </location>
</feature>
<gene>
    <name evidence="2" type="ORF">HOLDEFILI_01923</name>
</gene>
<evidence type="ECO:0000313" key="3">
    <source>
        <dbReference type="Proteomes" id="UP000005950"/>
    </source>
</evidence>
<proteinExistence type="predicted"/>
<dbReference type="AlphaFoldDB" id="B9Y7X7"/>
<keyword evidence="1" id="KW-1133">Transmembrane helix</keyword>
<sequence>MVFQFEWILIRRNRKETLLFLKIPILFCVFLHKTQILIYEEQS</sequence>
<dbReference type="Proteomes" id="UP000005950">
    <property type="component" value="Unassembled WGS sequence"/>
</dbReference>
<reference evidence="2 3" key="2">
    <citation type="submission" date="2009-02" db="EMBL/GenBank/DDBJ databases">
        <title>Draft genome sequence of Holdemania filiformis DSM 12042.</title>
        <authorList>
            <person name="Sudarsanam P."/>
            <person name="Ley R."/>
            <person name="Guruge J."/>
            <person name="Turnbaugh P.J."/>
            <person name="Mahowald M."/>
            <person name="Liep D."/>
            <person name="Gordon J."/>
        </authorList>
    </citation>
    <scope>NUCLEOTIDE SEQUENCE [LARGE SCALE GENOMIC DNA]</scope>
    <source>
        <strain evidence="2 3">DSM 12042</strain>
    </source>
</reference>
<accession>B9Y7X7</accession>
<comment type="caution">
    <text evidence="2">The sequence shown here is derived from an EMBL/GenBank/DDBJ whole genome shotgun (WGS) entry which is preliminary data.</text>
</comment>
<organism evidence="2 3">
    <name type="scientific">Holdemania filiformis DSM 12042</name>
    <dbReference type="NCBI Taxonomy" id="545696"/>
    <lineage>
        <taxon>Bacteria</taxon>
        <taxon>Bacillati</taxon>
        <taxon>Bacillota</taxon>
        <taxon>Erysipelotrichia</taxon>
        <taxon>Erysipelotrichales</taxon>
        <taxon>Erysipelotrichaceae</taxon>
        <taxon>Holdemania</taxon>
    </lineage>
</organism>
<dbReference type="STRING" id="545696.HOLDEFILI_01923"/>
<reference evidence="2 3" key="1">
    <citation type="submission" date="2008-12" db="EMBL/GenBank/DDBJ databases">
        <authorList>
            <person name="Fulton L."/>
            <person name="Clifton S."/>
            <person name="Fulton B."/>
            <person name="Xu J."/>
            <person name="Minx P."/>
            <person name="Pepin K.H."/>
            <person name="Johnson M."/>
            <person name="Bhonagiri V."/>
            <person name="Nash W.E."/>
            <person name="Mardis E.R."/>
            <person name="Wilson R.K."/>
        </authorList>
    </citation>
    <scope>NUCLEOTIDE SEQUENCE [LARGE SCALE GENOMIC DNA]</scope>
    <source>
        <strain evidence="2 3">DSM 12042</strain>
    </source>
</reference>
<keyword evidence="1" id="KW-0472">Membrane</keyword>
<evidence type="ECO:0000256" key="1">
    <source>
        <dbReference type="SAM" id="Phobius"/>
    </source>
</evidence>
<dbReference type="EMBL" id="ACCF01000107">
    <property type="protein sequence ID" value="EEF67945.1"/>
    <property type="molecule type" value="Genomic_DNA"/>
</dbReference>